<proteinExistence type="predicted"/>
<evidence type="ECO:0000256" key="1">
    <source>
        <dbReference type="SAM" id="MobiDB-lite"/>
    </source>
</evidence>
<feature type="compositionally biased region" description="Polar residues" evidence="1">
    <location>
        <begin position="1393"/>
        <end position="1407"/>
    </location>
</feature>
<name>A0ABD2ATZ0_VESMC</name>
<protein>
    <submittedName>
        <fullName evidence="3">Mucin-5AC isoform X1</fullName>
    </submittedName>
</protein>
<feature type="region of interest" description="Disordered" evidence="1">
    <location>
        <begin position="332"/>
        <end position="354"/>
    </location>
</feature>
<evidence type="ECO:0000313" key="3">
    <source>
        <dbReference type="EMBL" id="KAL2723400.1"/>
    </source>
</evidence>
<keyword evidence="4" id="KW-1185">Reference proteome</keyword>
<dbReference type="PROSITE" id="PS51257">
    <property type="entry name" value="PROKAR_LIPOPROTEIN"/>
    <property type="match status" value="1"/>
</dbReference>
<sequence length="1433" mass="153509">MLELESRGVVVSLSVLSGCILLYNAWGPILAVIVSLFLVVYACYSLITNDSLLSPHAFIFFNYFKEAVIELKDTLGRAIVYVLRQFTLLWSKIKNVYRERFSVRMERRRVSRYQLSSDTTFNSRNTSRFSLIPQVSPIPRTTHKHISNLSSMSENKFNHDNEYHSYNQNSIYNKCTSTPLSQYKKDDLHNTDARYKTNWSSPKKTSPMFNQNHTLTRGENNTLFSPDGSPWGTSISPKMRSKAGGVKTVQTVAGPLLASTRYNIDPKTYTDVTSPGLTIRLTKYAAEANNKLTHQSQYGTGQFPKVNLHASPIPLINAKSAKIRGPVTVRVAPPETTRYSPPERQKVLSGVCQSENKSPSSVVQVLREISLKRHASREDVTSDLVKKQRTDNIFVNEVENFEETKQKRGRDESPKSEEDNSPPDKNLRPTKRSKTPSCYDILRSLSSSIHVATGIKRKAVDCSRSGTPDIEKHFKSLEHIQNGDSRTLAQVQSINTNDNTPAVNKKLSTNSNLSKSLNKTQEQSPIKGILKTSKNTINSDETETISTSEENTKSQYKDNETSSATKFTDKLFMRAEPQRNEKLRSLVEEQGNIIEAKFTTDDVEEIKKKDIVNMRQTSMRARLQSMFDAISGKAASRINPDVVIQAEEISEVAPAISFSADCATLNSVTTTTNVNTTPITTSAIAPALTSPKANMKTVKHITFNLPNTENMSGTNEQITSNTVSDEKNKSIIANEASNYKTDITPATSSECTNVTLVTNSLPITSNSVTSTFVSGKTVANTLPIVASVTPLAVPSVASNGILKSNTSILNTPLSSTSAGSNVILSIPSTSNSLFTNKSTISNITTTPSNSDPTSIKSSIGNSILHNVSNVGSTMNTESPKFTFGNIVNTTASTQVNTASVQNVTTSGLNFTTETKSIMLPMSTVAATVTTTAIATTATATAASNVASVFKSITDNSTNKNLVTSTATTTMPFIFGSNNVQTPKTEVGLFNTTTSNVPKTFRISVITQSNPIASNASIITSNTSAPSNPMLNLANGTFSGNVSSGSTAFTLSTATPIFSFGTSNASTSENKSAFSYNANALGSSNALLAPTNTPVTSTASNNTTSGFNVPAATTSSQFSTTTTPMFNTTSTTTTFRTTTSEPVFGQAIAAPLFGNSAKSPFVPIQPTKSSIEFGTSNNTFKEEKPPAFGTNTNTVFGSSSTPLFGSQTTAAPTFGSPSVSTSALNFGSTNTTTPVFGAQNLSAPGNVQTSTSHSFGTPSPMFGNQNNPAPLFGSTTTTPVGTFNTPMQNTFGSQNSTTMSFGATNNSNAFGDNKTLPFGIQTTVAPAFGTNENNTNSIFTFGGNQGQQQSTFSFGNNNASNNNVSTTGSVPFQFGANTSKPVTGFNFTAPTTTPSINFGTSGTPSFNAPTPGMFSIGSGSTAPRSRTVRGRKPR</sequence>
<feature type="region of interest" description="Disordered" evidence="1">
    <location>
        <begin position="396"/>
        <end position="436"/>
    </location>
</feature>
<feature type="region of interest" description="Disordered" evidence="1">
    <location>
        <begin position="1393"/>
        <end position="1433"/>
    </location>
</feature>
<evidence type="ECO:0000256" key="2">
    <source>
        <dbReference type="SAM" id="Phobius"/>
    </source>
</evidence>
<accession>A0ABD2ATZ0</accession>
<reference evidence="3 4" key="1">
    <citation type="journal article" date="2024" name="Ann. Entomol. Soc. Am.">
        <title>Genomic analyses of the southern and eastern yellowjacket wasps (Hymenoptera: Vespidae) reveal evolutionary signatures of social life.</title>
        <authorList>
            <person name="Catto M.A."/>
            <person name="Caine P.B."/>
            <person name="Orr S.E."/>
            <person name="Hunt B.G."/>
            <person name="Goodisman M.A.D."/>
        </authorList>
    </citation>
    <scope>NUCLEOTIDE SEQUENCE [LARGE SCALE GENOMIC DNA]</scope>
    <source>
        <strain evidence="3">232</strain>
        <tissue evidence="3">Head and thorax</tissue>
    </source>
</reference>
<feature type="transmembrane region" description="Helical" evidence="2">
    <location>
        <begin position="30"/>
        <end position="47"/>
    </location>
</feature>
<organism evidence="3 4">
    <name type="scientific">Vespula maculifrons</name>
    <name type="common">Eastern yellow jacket</name>
    <name type="synonym">Wasp</name>
    <dbReference type="NCBI Taxonomy" id="7453"/>
    <lineage>
        <taxon>Eukaryota</taxon>
        <taxon>Metazoa</taxon>
        <taxon>Ecdysozoa</taxon>
        <taxon>Arthropoda</taxon>
        <taxon>Hexapoda</taxon>
        <taxon>Insecta</taxon>
        <taxon>Pterygota</taxon>
        <taxon>Neoptera</taxon>
        <taxon>Endopterygota</taxon>
        <taxon>Hymenoptera</taxon>
        <taxon>Apocrita</taxon>
        <taxon>Aculeata</taxon>
        <taxon>Vespoidea</taxon>
        <taxon>Vespidae</taxon>
        <taxon>Vespinae</taxon>
        <taxon>Vespula</taxon>
    </lineage>
</organism>
<comment type="caution">
    <text evidence="3">The sequence shown here is derived from an EMBL/GenBank/DDBJ whole genome shotgun (WGS) entry which is preliminary data.</text>
</comment>
<keyword evidence="2" id="KW-1133">Transmembrane helix</keyword>
<dbReference type="EMBL" id="JAYRBN010000114">
    <property type="protein sequence ID" value="KAL2723400.1"/>
    <property type="molecule type" value="Genomic_DNA"/>
</dbReference>
<feature type="compositionally biased region" description="Basic and acidic residues" evidence="1">
    <location>
        <begin position="402"/>
        <end position="418"/>
    </location>
</feature>
<evidence type="ECO:0000313" key="4">
    <source>
        <dbReference type="Proteomes" id="UP001607303"/>
    </source>
</evidence>
<keyword evidence="2" id="KW-0472">Membrane</keyword>
<dbReference type="Proteomes" id="UP001607303">
    <property type="component" value="Unassembled WGS sequence"/>
</dbReference>
<gene>
    <name evidence="3" type="ORF">V1477_019251</name>
</gene>
<keyword evidence="2" id="KW-0812">Transmembrane</keyword>